<reference evidence="1 2" key="1">
    <citation type="submission" date="2017-08" db="EMBL/GenBank/DDBJ databases">
        <title>Infants hospitalized years apart are colonized by the same room-sourced microbial strains.</title>
        <authorList>
            <person name="Brooks B."/>
            <person name="Olm M.R."/>
            <person name="Firek B.A."/>
            <person name="Baker R."/>
            <person name="Thomas B.C."/>
            <person name="Morowitz M.J."/>
            <person name="Banfield J.F."/>
        </authorList>
    </citation>
    <scope>NUCLEOTIDE SEQUENCE [LARGE SCALE GENOMIC DNA]</scope>
    <source>
        <strain evidence="1">S2_003_000_R2_11</strain>
    </source>
</reference>
<name>A0A2W5S2E8_CERSP</name>
<dbReference type="EMBL" id="QFQS01000003">
    <property type="protein sequence ID" value="PZQ97191.1"/>
    <property type="molecule type" value="Genomic_DNA"/>
</dbReference>
<gene>
    <name evidence="1" type="ORF">DI533_14525</name>
</gene>
<dbReference type="Pfam" id="PF09857">
    <property type="entry name" value="YjhX_toxin"/>
    <property type="match status" value="1"/>
</dbReference>
<dbReference type="AlphaFoldDB" id="A0A2W5S2E8"/>
<comment type="caution">
    <text evidence="1">The sequence shown here is derived from an EMBL/GenBank/DDBJ whole genome shotgun (WGS) entry which is preliminary data.</text>
</comment>
<sequence>MNISREEQRVLHVLAQGGLIRYERGPNGRLIHTECFTHDGSLLVGCTIGVVAKLRRKRLIESHNSSPYRISAEGRRSVRAQADNRV</sequence>
<organism evidence="1 2">
    <name type="scientific">Cereibacter sphaeroides</name>
    <name type="common">Rhodobacter sphaeroides</name>
    <dbReference type="NCBI Taxonomy" id="1063"/>
    <lineage>
        <taxon>Bacteria</taxon>
        <taxon>Pseudomonadati</taxon>
        <taxon>Pseudomonadota</taxon>
        <taxon>Alphaproteobacteria</taxon>
        <taxon>Rhodobacterales</taxon>
        <taxon>Paracoccaceae</taxon>
        <taxon>Cereibacter</taxon>
    </lineage>
</organism>
<accession>A0A2W5S2E8</accession>
<evidence type="ECO:0000313" key="2">
    <source>
        <dbReference type="Proteomes" id="UP000248975"/>
    </source>
</evidence>
<dbReference type="Proteomes" id="UP000248975">
    <property type="component" value="Unassembled WGS sequence"/>
</dbReference>
<proteinExistence type="predicted"/>
<evidence type="ECO:0000313" key="1">
    <source>
        <dbReference type="EMBL" id="PZQ97191.1"/>
    </source>
</evidence>
<dbReference type="InterPro" id="IPR018654">
    <property type="entry name" value="YjhX_toxin"/>
</dbReference>
<dbReference type="NCBIfam" id="NF010240">
    <property type="entry name" value="PRK13687.1"/>
    <property type="match status" value="1"/>
</dbReference>
<protein>
    <submittedName>
        <fullName evidence="1">Uncharacterized protein</fullName>
    </submittedName>
</protein>